<dbReference type="Gene3D" id="1.10.443.10">
    <property type="entry name" value="Intergrase catalytic core"/>
    <property type="match status" value="1"/>
</dbReference>
<evidence type="ECO:0000256" key="1">
    <source>
        <dbReference type="ARBA" id="ARBA00008857"/>
    </source>
</evidence>
<dbReference type="InterPro" id="IPR025166">
    <property type="entry name" value="Integrase_DNA_bind_dom"/>
</dbReference>
<comment type="caution">
    <text evidence="8">The sequence shown here is derived from an EMBL/GenBank/DDBJ whole genome shotgun (WGS) entry which is preliminary data.</text>
</comment>
<dbReference type="CDD" id="cd00801">
    <property type="entry name" value="INT_P4_C"/>
    <property type="match status" value="1"/>
</dbReference>
<dbReference type="Pfam" id="PF22022">
    <property type="entry name" value="Phage_int_M"/>
    <property type="match status" value="1"/>
</dbReference>
<dbReference type="EMBL" id="JBHSEW010000014">
    <property type="protein sequence ID" value="MFC4623280.1"/>
    <property type="molecule type" value="Genomic_DNA"/>
</dbReference>
<evidence type="ECO:0000313" key="9">
    <source>
        <dbReference type="Proteomes" id="UP001595967"/>
    </source>
</evidence>
<evidence type="ECO:0000256" key="5">
    <source>
        <dbReference type="PROSITE-ProRule" id="PRU01248"/>
    </source>
</evidence>
<organism evidence="8 9">
    <name type="scientific">Comamonas nitrativorans</name>
    <dbReference type="NCBI Taxonomy" id="108437"/>
    <lineage>
        <taxon>Bacteria</taxon>
        <taxon>Pseudomonadati</taxon>
        <taxon>Pseudomonadota</taxon>
        <taxon>Betaproteobacteria</taxon>
        <taxon>Burkholderiales</taxon>
        <taxon>Comamonadaceae</taxon>
        <taxon>Comamonas</taxon>
    </lineage>
</organism>
<reference evidence="9" key="1">
    <citation type="journal article" date="2019" name="Int. J. Syst. Evol. Microbiol.">
        <title>The Global Catalogue of Microorganisms (GCM) 10K type strain sequencing project: providing services to taxonomists for standard genome sequencing and annotation.</title>
        <authorList>
            <consortium name="The Broad Institute Genomics Platform"/>
            <consortium name="The Broad Institute Genome Sequencing Center for Infectious Disease"/>
            <person name="Wu L."/>
            <person name="Ma J."/>
        </authorList>
    </citation>
    <scope>NUCLEOTIDE SEQUENCE [LARGE SCALE GENOMIC DNA]</scope>
    <source>
        <strain evidence="9">JCM 11650</strain>
    </source>
</reference>
<dbReference type="InterPro" id="IPR002104">
    <property type="entry name" value="Integrase_catalytic"/>
</dbReference>
<dbReference type="PROSITE" id="PS51900">
    <property type="entry name" value="CB"/>
    <property type="match status" value="1"/>
</dbReference>
<dbReference type="InterPro" id="IPR010998">
    <property type="entry name" value="Integrase_recombinase_N"/>
</dbReference>
<dbReference type="InterPro" id="IPR044068">
    <property type="entry name" value="CB"/>
</dbReference>
<evidence type="ECO:0000313" key="8">
    <source>
        <dbReference type="EMBL" id="MFC4623280.1"/>
    </source>
</evidence>
<dbReference type="PROSITE" id="PS51898">
    <property type="entry name" value="TYR_RECOMBINASE"/>
    <property type="match status" value="1"/>
</dbReference>
<dbReference type="InterPro" id="IPR013762">
    <property type="entry name" value="Integrase-like_cat_sf"/>
</dbReference>
<dbReference type="Gene3D" id="3.30.160.390">
    <property type="entry name" value="Integrase, DNA-binding domain"/>
    <property type="match status" value="1"/>
</dbReference>
<dbReference type="Pfam" id="PF00589">
    <property type="entry name" value="Phage_integrase"/>
    <property type="match status" value="1"/>
</dbReference>
<evidence type="ECO:0000256" key="2">
    <source>
        <dbReference type="ARBA" id="ARBA00022908"/>
    </source>
</evidence>
<dbReference type="Gene3D" id="1.10.150.130">
    <property type="match status" value="1"/>
</dbReference>
<protein>
    <submittedName>
        <fullName evidence="8">Tyrosine-type recombinase/integrase</fullName>
    </submittedName>
</protein>
<dbReference type="InterPro" id="IPR053876">
    <property type="entry name" value="Phage_int_M"/>
</dbReference>
<name>A0ABV9H191_9BURK</name>
<keyword evidence="3 5" id="KW-0238">DNA-binding</keyword>
<evidence type="ECO:0000259" key="6">
    <source>
        <dbReference type="PROSITE" id="PS51898"/>
    </source>
</evidence>
<keyword evidence="4" id="KW-0233">DNA recombination</keyword>
<dbReference type="InterPro" id="IPR038488">
    <property type="entry name" value="Integrase_DNA-bd_sf"/>
</dbReference>
<proteinExistence type="inferred from homology"/>
<gene>
    <name evidence="8" type="ORF">ACFO3A_13820</name>
</gene>
<accession>A0ABV9H191</accession>
<feature type="domain" description="Core-binding (CB)" evidence="7">
    <location>
        <begin position="98"/>
        <end position="182"/>
    </location>
</feature>
<evidence type="ECO:0000256" key="4">
    <source>
        <dbReference type="ARBA" id="ARBA00023172"/>
    </source>
</evidence>
<keyword evidence="9" id="KW-1185">Reference proteome</keyword>
<dbReference type="SUPFAM" id="SSF56349">
    <property type="entry name" value="DNA breaking-rejoining enzymes"/>
    <property type="match status" value="1"/>
</dbReference>
<dbReference type="RefSeq" id="WP_377727477.1">
    <property type="nucleotide sequence ID" value="NZ_JBHSEW010000014.1"/>
</dbReference>
<sequence length="599" mass="66645">MPLTDIAVRQARPKDRVYTLTDGRGLGLCVKPGGGKSWHFRYYWVGKQKRIALGKYPEISLKEARGRCEAARTLVAQGIDPLKHRQQEILVKHLAADRLFQSVYDQWLAHRSLVLQPGRQSTLEQIQRIFRKDILPALAKRSIYEITQADLLQVLSRIEKREALTTAEKCRSWFRQLFRFAMVKVPGLDKNPARDLVVAAIPRPPVAHNPFLQIEDLPELLQALHSYRGTRAVQMGLHLLLLTGVRTGELRQATQDQFDLTQGLWTIPAVHVKQLQAKIRKEGLGPQDIPSYLVPLSTQAMAVVRQLWDAMRPAQRYLLPHRGDLRLPISESTLNQGLKTLGFDGLLTGHGIRATISTALNEFGYPSAWVAAQLSHATPQGDQDAYNHAEHIEQRRRMMQDWADRLDLLERGNVDAARAPARGVPAELLQWKEAGSASTNVVELDGGTTVTITISAGHAQNKAGVQACIPNPPTRASCLSESEQRSIYECPDNLPLSIFAALAQKSEEQILRDIHAGRLLALHLSDRGYRIPDWQLNPTQYLLTLVVLTHAEGADAWAVYRSLSTPTARLSGHSPLEIVTAGTILEVGGMVCGSLMGQE</sequence>
<evidence type="ECO:0000256" key="3">
    <source>
        <dbReference type="ARBA" id="ARBA00023125"/>
    </source>
</evidence>
<feature type="domain" description="Tyr recombinase" evidence="6">
    <location>
        <begin position="207"/>
        <end position="399"/>
    </location>
</feature>
<comment type="similarity">
    <text evidence="1">Belongs to the 'phage' integrase family.</text>
</comment>
<dbReference type="Proteomes" id="UP001595967">
    <property type="component" value="Unassembled WGS sequence"/>
</dbReference>
<dbReference type="PANTHER" id="PTHR30629:SF2">
    <property type="entry name" value="PROPHAGE INTEGRASE INTS-RELATED"/>
    <property type="match status" value="1"/>
</dbReference>
<evidence type="ECO:0000259" key="7">
    <source>
        <dbReference type="PROSITE" id="PS51900"/>
    </source>
</evidence>
<dbReference type="Pfam" id="PF13356">
    <property type="entry name" value="Arm-DNA-bind_3"/>
    <property type="match status" value="1"/>
</dbReference>
<keyword evidence="2" id="KW-0229">DNA integration</keyword>
<dbReference type="InterPro" id="IPR011010">
    <property type="entry name" value="DNA_brk_join_enz"/>
</dbReference>
<dbReference type="PANTHER" id="PTHR30629">
    <property type="entry name" value="PROPHAGE INTEGRASE"/>
    <property type="match status" value="1"/>
</dbReference>
<dbReference type="InterPro" id="IPR050808">
    <property type="entry name" value="Phage_Integrase"/>
</dbReference>